<evidence type="ECO:0000313" key="3">
    <source>
        <dbReference type="Proteomes" id="UP000219453"/>
    </source>
</evidence>
<gene>
    <name evidence="2" type="ORF">SAMN06269185_3296</name>
</gene>
<dbReference type="Proteomes" id="UP000219453">
    <property type="component" value="Unassembled WGS sequence"/>
</dbReference>
<reference evidence="3" key="1">
    <citation type="submission" date="2017-09" db="EMBL/GenBank/DDBJ databases">
        <authorList>
            <person name="Varghese N."/>
            <person name="Submissions S."/>
        </authorList>
    </citation>
    <scope>NUCLEOTIDE SEQUENCE [LARGE SCALE GENOMIC DNA]</scope>
    <source>
        <strain evidence="3">DSM 27208</strain>
    </source>
</reference>
<evidence type="ECO:0000313" key="2">
    <source>
        <dbReference type="EMBL" id="SNZ18213.1"/>
    </source>
</evidence>
<proteinExistence type="predicted"/>
<dbReference type="EMBL" id="OBEJ01000009">
    <property type="protein sequence ID" value="SNZ18213.1"/>
    <property type="molecule type" value="Genomic_DNA"/>
</dbReference>
<feature type="region of interest" description="Disordered" evidence="1">
    <location>
        <begin position="73"/>
        <end position="119"/>
    </location>
</feature>
<keyword evidence="3" id="KW-1185">Reference proteome</keyword>
<name>A0A285PAH2_NATPI</name>
<dbReference type="RefSeq" id="WP_097010171.1">
    <property type="nucleotide sequence ID" value="NZ_OBEJ01000009.1"/>
</dbReference>
<organism evidence="2 3">
    <name type="scientific">Natronoarchaeum philippinense</name>
    <dbReference type="NCBI Taxonomy" id="558529"/>
    <lineage>
        <taxon>Archaea</taxon>
        <taxon>Methanobacteriati</taxon>
        <taxon>Methanobacteriota</taxon>
        <taxon>Stenosarchaea group</taxon>
        <taxon>Halobacteria</taxon>
        <taxon>Halobacteriales</taxon>
        <taxon>Natronoarchaeaceae</taxon>
    </lineage>
</organism>
<protein>
    <submittedName>
        <fullName evidence="2">Uncharacterized protein</fullName>
    </submittedName>
</protein>
<evidence type="ECO:0000256" key="1">
    <source>
        <dbReference type="SAM" id="MobiDB-lite"/>
    </source>
</evidence>
<accession>A0A285PAH2</accession>
<sequence length="259" mass="29099">MHELEAGDRVHYISIPDEFTLETTDAEIVETDATVLEIEEVTKHLGPSNTMEQTIVVIETDEGEEHEVSAGYINAEIEDGSGVSLQPIEDDEDEEIESGDSDEDLRTDGGDKQDHDREQDDVAAALEDNRGLPIDWTIETDTIADGRAAVRVSWEPGTEFSAFSLDKHQLPHGWEIVQFGTRVGERNKRNKRYLTIAEPDDSEPTMYDGLARELTASELRDYLAVERFGYSQTGWAKASELNRSNVSERVNSARRKLEE</sequence>
<dbReference type="AlphaFoldDB" id="A0A285PAH2"/>
<feature type="compositionally biased region" description="Basic and acidic residues" evidence="1">
    <location>
        <begin position="104"/>
        <end position="119"/>
    </location>
</feature>
<feature type="compositionally biased region" description="Acidic residues" evidence="1">
    <location>
        <begin position="88"/>
        <end position="103"/>
    </location>
</feature>